<dbReference type="RefSeq" id="WP_188609900.1">
    <property type="nucleotide sequence ID" value="NZ_BMGG01000005.1"/>
</dbReference>
<evidence type="ECO:0000313" key="2">
    <source>
        <dbReference type="Proteomes" id="UP000637002"/>
    </source>
</evidence>
<dbReference type="InterPro" id="IPR019289">
    <property type="entry name" value="Phage_tail_E/E"/>
</dbReference>
<sequence>MSDDQDLATAAPADDIEWPFTHTFAKPADVLGQTYESITLREPTANDFLKFGVLDGDVNGERVIELIAHLTNKPATVIKAMPGLEILKLSGRLSRFFGKAGR</sequence>
<keyword evidence="2" id="KW-1185">Reference proteome</keyword>
<protein>
    <recommendedName>
        <fullName evidence="3">Phage tail assembly protein</fullName>
    </recommendedName>
</protein>
<gene>
    <name evidence="1" type="ORF">GCM10010994_28960</name>
</gene>
<dbReference type="Proteomes" id="UP000637002">
    <property type="component" value="Unassembled WGS sequence"/>
</dbReference>
<evidence type="ECO:0000313" key="1">
    <source>
        <dbReference type="EMBL" id="GGC68571.1"/>
    </source>
</evidence>
<accession>A0A916UDS7</accession>
<dbReference type="Pfam" id="PF10109">
    <property type="entry name" value="Phage_TAC_7"/>
    <property type="match status" value="1"/>
</dbReference>
<evidence type="ECO:0008006" key="3">
    <source>
        <dbReference type="Google" id="ProtNLM"/>
    </source>
</evidence>
<organism evidence="1 2">
    <name type="scientific">Chelatococcus reniformis</name>
    <dbReference type="NCBI Taxonomy" id="1494448"/>
    <lineage>
        <taxon>Bacteria</taxon>
        <taxon>Pseudomonadati</taxon>
        <taxon>Pseudomonadota</taxon>
        <taxon>Alphaproteobacteria</taxon>
        <taxon>Hyphomicrobiales</taxon>
        <taxon>Chelatococcaceae</taxon>
        <taxon>Chelatococcus</taxon>
    </lineage>
</organism>
<reference evidence="1" key="2">
    <citation type="submission" date="2020-09" db="EMBL/GenBank/DDBJ databases">
        <authorList>
            <person name="Sun Q."/>
            <person name="Zhou Y."/>
        </authorList>
    </citation>
    <scope>NUCLEOTIDE SEQUENCE</scope>
    <source>
        <strain evidence="1">CGMCC 1.12919</strain>
    </source>
</reference>
<dbReference type="AlphaFoldDB" id="A0A916UDS7"/>
<reference evidence="1" key="1">
    <citation type="journal article" date="2014" name="Int. J. Syst. Evol. Microbiol.">
        <title>Complete genome sequence of Corynebacterium casei LMG S-19264T (=DSM 44701T), isolated from a smear-ripened cheese.</title>
        <authorList>
            <consortium name="US DOE Joint Genome Institute (JGI-PGF)"/>
            <person name="Walter F."/>
            <person name="Albersmeier A."/>
            <person name="Kalinowski J."/>
            <person name="Ruckert C."/>
        </authorList>
    </citation>
    <scope>NUCLEOTIDE SEQUENCE</scope>
    <source>
        <strain evidence="1">CGMCC 1.12919</strain>
    </source>
</reference>
<dbReference type="EMBL" id="BMGG01000005">
    <property type="protein sequence ID" value="GGC68571.1"/>
    <property type="molecule type" value="Genomic_DNA"/>
</dbReference>
<name>A0A916UDS7_9HYPH</name>
<comment type="caution">
    <text evidence="1">The sequence shown here is derived from an EMBL/GenBank/DDBJ whole genome shotgun (WGS) entry which is preliminary data.</text>
</comment>
<proteinExistence type="predicted"/>